<name>M6W023_9LEPT</name>
<accession>M6W023</accession>
<evidence type="ECO:0000313" key="1">
    <source>
        <dbReference type="EMBL" id="EMO55138.1"/>
    </source>
</evidence>
<protein>
    <submittedName>
        <fullName evidence="1">Uncharacterized protein</fullName>
    </submittedName>
</protein>
<sequence length="39" mass="4839">MCFFKIKLRNLLKKDYKFQYRSLRKIKSEMIIVTGELQK</sequence>
<proteinExistence type="predicted"/>
<dbReference type="EMBL" id="AKWD02000014">
    <property type="protein sequence ID" value="EMO55138.1"/>
    <property type="molecule type" value="Genomic_DNA"/>
</dbReference>
<dbReference type="Proteomes" id="UP000012112">
    <property type="component" value="Unassembled WGS sequence"/>
</dbReference>
<gene>
    <name evidence="1" type="ORF">LEP1GSC172_1618</name>
</gene>
<reference evidence="1 2" key="1">
    <citation type="submission" date="2013-01" db="EMBL/GenBank/DDBJ databases">
        <authorList>
            <person name="Harkins D.M."/>
            <person name="Durkin A.S."/>
            <person name="Brinkac L.M."/>
            <person name="Haft D.H."/>
            <person name="Selengut J.D."/>
            <person name="Sanka R."/>
            <person name="DePew J."/>
            <person name="Purushe J."/>
            <person name="Matthias M.A."/>
            <person name="Vinetz J.M."/>
            <person name="Sutton G.G."/>
            <person name="Nierman W.C."/>
            <person name="Fouts D.E."/>
        </authorList>
    </citation>
    <scope>NUCLEOTIDE SEQUENCE [LARGE SCALE GENOMIC DNA]</scope>
    <source>
        <strain evidence="1 2">HAI1536</strain>
    </source>
</reference>
<evidence type="ECO:0000313" key="2">
    <source>
        <dbReference type="Proteomes" id="UP000012112"/>
    </source>
</evidence>
<dbReference type="AlphaFoldDB" id="M6W023"/>
<organism evidence="1 2">
    <name type="scientific">Leptospira noguchii</name>
    <dbReference type="NCBI Taxonomy" id="28182"/>
    <lineage>
        <taxon>Bacteria</taxon>
        <taxon>Pseudomonadati</taxon>
        <taxon>Spirochaetota</taxon>
        <taxon>Spirochaetia</taxon>
        <taxon>Leptospirales</taxon>
        <taxon>Leptospiraceae</taxon>
        <taxon>Leptospira</taxon>
    </lineage>
</organism>
<comment type="caution">
    <text evidence="1">The sequence shown here is derived from an EMBL/GenBank/DDBJ whole genome shotgun (WGS) entry which is preliminary data.</text>
</comment>